<protein>
    <submittedName>
        <fullName evidence="3">Glycoside hydrolase superfamily</fullName>
    </submittedName>
</protein>
<reference evidence="3" key="1">
    <citation type="submission" date="2020-11" db="EMBL/GenBank/DDBJ databases">
        <authorList>
            <consortium name="DOE Joint Genome Institute"/>
            <person name="Ahrendt S."/>
            <person name="Riley R."/>
            <person name="Andreopoulos W."/>
            <person name="Labutti K."/>
            <person name="Pangilinan J."/>
            <person name="Ruiz-Duenas F.J."/>
            <person name="Barrasa J.M."/>
            <person name="Sanchez-Garcia M."/>
            <person name="Camarero S."/>
            <person name="Miyauchi S."/>
            <person name="Serrano A."/>
            <person name="Linde D."/>
            <person name="Babiker R."/>
            <person name="Drula E."/>
            <person name="Ayuso-Fernandez I."/>
            <person name="Pacheco R."/>
            <person name="Padilla G."/>
            <person name="Ferreira P."/>
            <person name="Barriuso J."/>
            <person name="Kellner H."/>
            <person name="Castanera R."/>
            <person name="Alfaro M."/>
            <person name="Ramirez L."/>
            <person name="Pisabarro A.G."/>
            <person name="Kuo A."/>
            <person name="Tritt A."/>
            <person name="Lipzen A."/>
            <person name="He G."/>
            <person name="Yan M."/>
            <person name="Ng V."/>
            <person name="Cullen D."/>
            <person name="Martin F."/>
            <person name="Rosso M.-N."/>
            <person name="Henrissat B."/>
            <person name="Hibbett D."/>
            <person name="Martinez A.T."/>
            <person name="Grigoriev I.V."/>
        </authorList>
    </citation>
    <scope>NUCLEOTIDE SEQUENCE</scope>
    <source>
        <strain evidence="3">CBS 506.95</strain>
    </source>
</reference>
<dbReference type="Pfam" id="PF22848">
    <property type="entry name" value="ASD1_dom"/>
    <property type="match status" value="1"/>
</dbReference>
<name>A0A9P6JL74_9AGAR</name>
<evidence type="ECO:0000259" key="2">
    <source>
        <dbReference type="Pfam" id="PF22848"/>
    </source>
</evidence>
<dbReference type="SUPFAM" id="SSF49785">
    <property type="entry name" value="Galactose-binding domain-like"/>
    <property type="match status" value="1"/>
</dbReference>
<dbReference type="InterPro" id="IPR055235">
    <property type="entry name" value="ASD1_cat"/>
</dbReference>
<proteinExistence type="predicted"/>
<comment type="caution">
    <text evidence="3">The sequence shown here is derived from an EMBL/GenBank/DDBJ whole genome shotgun (WGS) entry which is preliminary data.</text>
</comment>
<dbReference type="OrthoDB" id="406864at2759"/>
<gene>
    <name evidence="3" type="ORF">CPB83DRAFT_613048</name>
</gene>
<dbReference type="Gene3D" id="2.60.120.260">
    <property type="entry name" value="Galactose-binding domain-like"/>
    <property type="match status" value="1"/>
</dbReference>
<feature type="domain" description="Alpha-L-arabinofuranosidase 1 catalytic" evidence="2">
    <location>
        <begin position="240"/>
        <end position="444"/>
    </location>
</feature>
<keyword evidence="4" id="KW-1185">Reference proteome</keyword>
<keyword evidence="1" id="KW-0732">Signal</keyword>
<dbReference type="PANTHER" id="PTHR31776">
    <property type="entry name" value="ALPHA-L-ARABINOFURANOSIDASE 1"/>
    <property type="match status" value="1"/>
</dbReference>
<keyword evidence="3" id="KW-0378">Hydrolase</keyword>
<dbReference type="InterPro" id="IPR017853">
    <property type="entry name" value="GH"/>
</dbReference>
<dbReference type="SUPFAM" id="SSF51445">
    <property type="entry name" value="(Trans)glycosidases"/>
    <property type="match status" value="1"/>
</dbReference>
<dbReference type="Gene3D" id="3.20.20.80">
    <property type="entry name" value="Glycosidases"/>
    <property type="match status" value="1"/>
</dbReference>
<dbReference type="GO" id="GO:0046556">
    <property type="term" value="F:alpha-L-arabinofuranosidase activity"/>
    <property type="evidence" value="ECO:0007669"/>
    <property type="project" value="TreeGrafter"/>
</dbReference>
<dbReference type="EMBL" id="MU157899">
    <property type="protein sequence ID" value="KAF9524434.1"/>
    <property type="molecule type" value="Genomic_DNA"/>
</dbReference>
<evidence type="ECO:0000256" key="1">
    <source>
        <dbReference type="SAM" id="SignalP"/>
    </source>
</evidence>
<dbReference type="Proteomes" id="UP000807306">
    <property type="component" value="Unassembled WGS sequence"/>
</dbReference>
<dbReference type="InterPro" id="IPR008979">
    <property type="entry name" value="Galactose-bd-like_sf"/>
</dbReference>
<sequence>MISLSIALGFLTHLTTIYASPAADASLSINASGGKQSIFESAIFLEANINRGDDGGLYAELIYNRAFQENGGTTTGWAGIGNTSLVIDTTNPLSWAIPRSVVPSVPAGSTSAVGLYNTGWFNQLPVTADSIYTASFWARVASGTYPSGANITVGLYSADLATAYATATLDASKLTTGWNEFTVQLKPSKSALTANNVFAIKLPSAASGTAPRVSLTLISLFPPTFNNVKNGLRIDLAQALADLKPRYIRWPGGNDLEGNTIARRFNWTATIGPLRYRPGRQGTWNGYATGGLGLMEVFDWAESIQCKPLLGIYAGYSLDGTSIANTSALDPYIQDVLNEIHFMVDAPGSSTWAKLRASYGRTAPYDLDTIEVGNEDNLGNGPKTYGYRFARFTQAITKEFPSHMFQFIATDSKTVQNAPSVDIHDYVVADTFINYYNRYDSWPRNNTKIYALEYAVLTGDYINPNSTGLWDPGETENRWSLPELRGSVAEFVYHMGFERNGDLVKGAAYAPIFHNTPLPRDELWLPDLISFSSLFYDYKI</sequence>
<feature type="chain" id="PRO_5040436640" evidence="1">
    <location>
        <begin position="20"/>
        <end position="540"/>
    </location>
</feature>
<evidence type="ECO:0000313" key="3">
    <source>
        <dbReference type="EMBL" id="KAF9524434.1"/>
    </source>
</evidence>
<accession>A0A9P6JL74</accession>
<dbReference type="AlphaFoldDB" id="A0A9P6JL74"/>
<organism evidence="3 4">
    <name type="scientific">Crepidotus variabilis</name>
    <dbReference type="NCBI Taxonomy" id="179855"/>
    <lineage>
        <taxon>Eukaryota</taxon>
        <taxon>Fungi</taxon>
        <taxon>Dikarya</taxon>
        <taxon>Basidiomycota</taxon>
        <taxon>Agaricomycotina</taxon>
        <taxon>Agaricomycetes</taxon>
        <taxon>Agaricomycetidae</taxon>
        <taxon>Agaricales</taxon>
        <taxon>Agaricineae</taxon>
        <taxon>Crepidotaceae</taxon>
        <taxon>Crepidotus</taxon>
    </lineage>
</organism>
<feature type="signal peptide" evidence="1">
    <location>
        <begin position="1"/>
        <end position="19"/>
    </location>
</feature>
<dbReference type="PANTHER" id="PTHR31776:SF0">
    <property type="entry name" value="ALPHA-L-ARABINOFURANOSIDASE 1"/>
    <property type="match status" value="1"/>
</dbReference>
<evidence type="ECO:0000313" key="4">
    <source>
        <dbReference type="Proteomes" id="UP000807306"/>
    </source>
</evidence>
<dbReference type="InterPro" id="IPR051563">
    <property type="entry name" value="Glycosyl_Hydrolase_51"/>
</dbReference>